<sequence length="383" mass="38854">MRTTILRMAAVSVLVAAVTGANAQSAPANLGIPVDVRDEVRESYIFVFKDDVPAAEADRQANALAGAQGGRVTHVYTTALKGFAAKMPSEAAARLVARNPRIAYFEPDAVAFAFAKPSSGGGGEPIACAAPQQTPWGITRVGGAANGVGRRAWVIDTGIDFEHPDLHVDVALSKSFLRRGKTSADDGNGHGTHVAGTIGARDNGCDVVGVAAGATLVAVRVLDNSGSGSYSGVIKGVDYVAAFAAAGDVANMSLGGPKSDALNAAVVGAAKLGIFFALAAGNESDYAELYSPASAQHENIYTVSAIDSADTFAWFSNYGNPPVDCAAPGVNVLSTKNGGGLTTFSGTSMAAPHVAGLLLLGAPLLNGAAISDPDRIADPICQR</sequence>
<dbReference type="Gene3D" id="3.40.50.200">
    <property type="entry name" value="Peptidase S8/S53 domain"/>
    <property type="match status" value="1"/>
</dbReference>
<dbReference type="SUPFAM" id="SSF52743">
    <property type="entry name" value="Subtilisin-like"/>
    <property type="match status" value="1"/>
</dbReference>
<keyword evidence="4 5" id="KW-0720">Serine protease</keyword>
<evidence type="ECO:0000313" key="11">
    <source>
        <dbReference type="Proteomes" id="UP000648984"/>
    </source>
</evidence>
<dbReference type="PROSITE" id="PS00136">
    <property type="entry name" value="SUBTILASE_ASP"/>
    <property type="match status" value="1"/>
</dbReference>
<feature type="chain" id="PRO_5045303195" evidence="7">
    <location>
        <begin position="24"/>
        <end position="383"/>
    </location>
</feature>
<dbReference type="InterPro" id="IPR036852">
    <property type="entry name" value="Peptidase_S8/S53_dom_sf"/>
</dbReference>
<dbReference type="InterPro" id="IPR023828">
    <property type="entry name" value="Peptidase_S8_Ser-AS"/>
</dbReference>
<dbReference type="InterPro" id="IPR037045">
    <property type="entry name" value="S8pro/Inhibitor_I9_sf"/>
</dbReference>
<dbReference type="InterPro" id="IPR000209">
    <property type="entry name" value="Peptidase_S8/S53_dom"/>
</dbReference>
<evidence type="ECO:0000256" key="3">
    <source>
        <dbReference type="ARBA" id="ARBA00022801"/>
    </source>
</evidence>
<feature type="domain" description="Inhibitor I9" evidence="9">
    <location>
        <begin position="44"/>
        <end position="110"/>
    </location>
</feature>
<evidence type="ECO:0000259" key="8">
    <source>
        <dbReference type="Pfam" id="PF00082"/>
    </source>
</evidence>
<evidence type="ECO:0000313" key="10">
    <source>
        <dbReference type="EMBL" id="NMG77350.1"/>
    </source>
</evidence>
<feature type="active site" description="Charge relay system" evidence="5">
    <location>
        <position position="190"/>
    </location>
</feature>
<keyword evidence="2 5" id="KW-0645">Protease</keyword>
<name>A0ABX1QJB2_9RHOO</name>
<comment type="caution">
    <text evidence="10">The sequence shown here is derived from an EMBL/GenBank/DDBJ whole genome shotgun (WGS) entry which is preliminary data.</text>
</comment>
<reference evidence="10 11" key="1">
    <citation type="submission" date="2019-12" db="EMBL/GenBank/DDBJ databases">
        <title>Comparative genomics gives insights into the taxonomy of the Azoarcus-Aromatoleum group and reveals separate origins of nif in the plant-associated Azoarcus and non-plant-associated Aromatoleum sub-groups.</title>
        <authorList>
            <person name="Lafos M."/>
            <person name="Maluk M."/>
            <person name="Batista M."/>
            <person name="Junghare M."/>
            <person name="Carmona M."/>
            <person name="Faoro H."/>
            <person name="Cruz L.M."/>
            <person name="Battistoni F."/>
            <person name="De Souza E."/>
            <person name="Pedrosa F."/>
            <person name="Chen W.-M."/>
            <person name="Poole P.S."/>
            <person name="Dixon R.A."/>
            <person name="James E.K."/>
        </authorList>
    </citation>
    <scope>NUCLEOTIDE SEQUENCE [LARGE SCALE GENOMIC DNA]</scope>
    <source>
        <strain evidence="10 11">22Lin</strain>
    </source>
</reference>
<protein>
    <submittedName>
        <fullName evidence="10">S8 family serine peptidase</fullName>
    </submittedName>
</protein>
<evidence type="ECO:0000256" key="4">
    <source>
        <dbReference type="ARBA" id="ARBA00022825"/>
    </source>
</evidence>
<dbReference type="InterPro" id="IPR022398">
    <property type="entry name" value="Peptidase_S8_His-AS"/>
</dbReference>
<keyword evidence="3 5" id="KW-0378">Hydrolase</keyword>
<dbReference type="Gene3D" id="3.30.70.80">
    <property type="entry name" value="Peptidase S8 propeptide/proteinase inhibitor I9"/>
    <property type="match status" value="1"/>
</dbReference>
<dbReference type="PANTHER" id="PTHR43806">
    <property type="entry name" value="PEPTIDASE S8"/>
    <property type="match status" value="1"/>
</dbReference>
<dbReference type="Pfam" id="PF05922">
    <property type="entry name" value="Inhibitor_I9"/>
    <property type="match status" value="1"/>
</dbReference>
<dbReference type="InterPro" id="IPR050131">
    <property type="entry name" value="Peptidase_S8_subtilisin-like"/>
</dbReference>
<feature type="active site" description="Charge relay system" evidence="5">
    <location>
        <position position="348"/>
    </location>
</feature>
<keyword evidence="11" id="KW-1185">Reference proteome</keyword>
<dbReference type="Pfam" id="PF00082">
    <property type="entry name" value="Peptidase_S8"/>
    <property type="match status" value="1"/>
</dbReference>
<dbReference type="InterPro" id="IPR015500">
    <property type="entry name" value="Peptidase_S8_subtilisin-rel"/>
</dbReference>
<feature type="domain" description="Peptidase S8/S53" evidence="8">
    <location>
        <begin position="154"/>
        <end position="359"/>
    </location>
</feature>
<evidence type="ECO:0000256" key="6">
    <source>
        <dbReference type="RuleBase" id="RU003355"/>
    </source>
</evidence>
<dbReference type="Proteomes" id="UP000648984">
    <property type="component" value="Unassembled WGS sequence"/>
</dbReference>
<evidence type="ECO:0000256" key="1">
    <source>
        <dbReference type="ARBA" id="ARBA00011073"/>
    </source>
</evidence>
<comment type="similarity">
    <text evidence="1 5 6">Belongs to the peptidase S8 family.</text>
</comment>
<dbReference type="PANTHER" id="PTHR43806:SF11">
    <property type="entry name" value="CEREVISIN-RELATED"/>
    <property type="match status" value="1"/>
</dbReference>
<feature type="active site" description="Charge relay system" evidence="5">
    <location>
        <position position="156"/>
    </location>
</feature>
<dbReference type="EMBL" id="WTVQ01000060">
    <property type="protein sequence ID" value="NMG77350.1"/>
    <property type="molecule type" value="Genomic_DNA"/>
</dbReference>
<dbReference type="SUPFAM" id="SSF54897">
    <property type="entry name" value="Protease propeptides/inhibitors"/>
    <property type="match status" value="1"/>
</dbReference>
<evidence type="ECO:0000256" key="2">
    <source>
        <dbReference type="ARBA" id="ARBA00022670"/>
    </source>
</evidence>
<feature type="signal peptide" evidence="7">
    <location>
        <begin position="1"/>
        <end position="23"/>
    </location>
</feature>
<dbReference type="PROSITE" id="PS51892">
    <property type="entry name" value="SUBTILASE"/>
    <property type="match status" value="1"/>
</dbReference>
<dbReference type="RefSeq" id="WP_169262481.1">
    <property type="nucleotide sequence ID" value="NZ_WTVQ01000060.1"/>
</dbReference>
<organism evidence="10 11">
    <name type="scientific">Aromatoleum diolicum</name>
    <dbReference type="NCBI Taxonomy" id="75796"/>
    <lineage>
        <taxon>Bacteria</taxon>
        <taxon>Pseudomonadati</taxon>
        <taxon>Pseudomonadota</taxon>
        <taxon>Betaproteobacteria</taxon>
        <taxon>Rhodocyclales</taxon>
        <taxon>Rhodocyclaceae</taxon>
        <taxon>Aromatoleum</taxon>
    </lineage>
</organism>
<dbReference type="PROSITE" id="PS00137">
    <property type="entry name" value="SUBTILASE_HIS"/>
    <property type="match status" value="1"/>
</dbReference>
<keyword evidence="7" id="KW-0732">Signal</keyword>
<proteinExistence type="inferred from homology"/>
<dbReference type="PRINTS" id="PR00723">
    <property type="entry name" value="SUBTILISIN"/>
</dbReference>
<dbReference type="PROSITE" id="PS00138">
    <property type="entry name" value="SUBTILASE_SER"/>
    <property type="match status" value="1"/>
</dbReference>
<evidence type="ECO:0000259" key="9">
    <source>
        <dbReference type="Pfam" id="PF05922"/>
    </source>
</evidence>
<accession>A0ABX1QJB2</accession>
<evidence type="ECO:0000256" key="7">
    <source>
        <dbReference type="SAM" id="SignalP"/>
    </source>
</evidence>
<evidence type="ECO:0000256" key="5">
    <source>
        <dbReference type="PROSITE-ProRule" id="PRU01240"/>
    </source>
</evidence>
<gene>
    <name evidence="10" type="ORF">GPA25_21605</name>
</gene>
<dbReference type="InterPro" id="IPR023827">
    <property type="entry name" value="Peptidase_S8_Asp-AS"/>
</dbReference>
<dbReference type="InterPro" id="IPR010259">
    <property type="entry name" value="S8pro/Inhibitor_I9"/>
</dbReference>